<dbReference type="Pfam" id="PF07247">
    <property type="entry name" value="AATase"/>
    <property type="match status" value="1"/>
</dbReference>
<name>A0A7H8R500_TALRU</name>
<protein>
    <recommendedName>
        <fullName evidence="1">Orange domain-containing protein</fullName>
    </recommendedName>
</protein>
<gene>
    <name evidence="2" type="ORF">TRUGW13939_07095</name>
</gene>
<dbReference type="KEGG" id="trg:TRUGW13939_07095"/>
<dbReference type="OrthoDB" id="2150604at2759"/>
<dbReference type="GO" id="GO:0003677">
    <property type="term" value="F:DNA binding"/>
    <property type="evidence" value="ECO:0007669"/>
    <property type="project" value="InterPro"/>
</dbReference>
<dbReference type="EMBL" id="CP055901">
    <property type="protein sequence ID" value="QKX59953.1"/>
    <property type="molecule type" value="Genomic_DNA"/>
</dbReference>
<dbReference type="AlphaFoldDB" id="A0A7H8R500"/>
<dbReference type="InterPro" id="IPR003650">
    <property type="entry name" value="Orange_dom"/>
</dbReference>
<dbReference type="InterPro" id="IPR010828">
    <property type="entry name" value="Atf2/Sli1-like"/>
</dbReference>
<dbReference type="GO" id="GO:0006355">
    <property type="term" value="P:regulation of DNA-templated transcription"/>
    <property type="evidence" value="ECO:0007669"/>
    <property type="project" value="InterPro"/>
</dbReference>
<dbReference type="RefSeq" id="XP_035346130.1">
    <property type="nucleotide sequence ID" value="XM_035490237.1"/>
</dbReference>
<reference evidence="3" key="1">
    <citation type="submission" date="2020-06" db="EMBL/GenBank/DDBJ databases">
        <title>A chromosome-scale genome assembly of Talaromyces rugulosus W13939.</title>
        <authorList>
            <person name="Wang B."/>
            <person name="Guo L."/>
            <person name="Ye K."/>
            <person name="Wang L."/>
        </authorList>
    </citation>
    <scope>NUCLEOTIDE SEQUENCE [LARGE SCALE GENOMIC DNA]</scope>
    <source>
        <strain evidence="3">W13939</strain>
    </source>
</reference>
<feature type="domain" description="Orange" evidence="1">
    <location>
        <begin position="1"/>
        <end position="26"/>
    </location>
</feature>
<accession>A0A7H8R500</accession>
<dbReference type="PANTHER" id="PTHR28037">
    <property type="entry name" value="ALCOHOL O-ACETYLTRANSFERASE 1-RELATED"/>
    <property type="match status" value="1"/>
</dbReference>
<sequence length="496" mass="55827">MAESNRFIHEQPADRYQREFTLLSHLGFQSNVIVAASYENTSKDDLSSKALLYPALRKVVQRYPELAMVHFCRPSETKKGQHRRWLGFLREINLDDHVRFLDVPAAAADGLDDGLIEQYHDIWFEDPEKPPWLFVVVNGKHALFVFDHIITDGRGATQVHDSLLKALNLGMGLDRDESPIVRVSPDDVPGFPEPDPIMRSGTSVSIPSAIWMFFIMIYIRLVYRFTDAFFHDAHVRPISKPLTFSHPNKESHLVKTQTRTLRLKPATVKKCIDACRAHQTTFTSLLHTLVKVTLAADFYPTSRFSHSQVALDIRPYLLPHARAQTMSTAVSIVSSFDWLARFREAGTATAAANADLLIWDIAREHRAHVVKDLNHTHLWRKAWLAVSLLGEDEEDYISQFLPGYKNSQQNCFSVSNLGAFAPSHHHHSPLDGWTISNMEFSAGAIKAGYGVNLTFDVAGVAGGDTVIHVSAEEGSLRDGFVSSLLERIQKRLEAII</sequence>
<dbReference type="InterPro" id="IPR052058">
    <property type="entry name" value="Alcohol_O-acetyltransferase"/>
</dbReference>
<dbReference type="PROSITE" id="PS51054">
    <property type="entry name" value="ORANGE"/>
    <property type="match status" value="1"/>
</dbReference>
<dbReference type="PANTHER" id="PTHR28037:SF1">
    <property type="entry name" value="ALCOHOL O-ACETYLTRANSFERASE 1-RELATED"/>
    <property type="match status" value="1"/>
</dbReference>
<proteinExistence type="predicted"/>
<evidence type="ECO:0000313" key="3">
    <source>
        <dbReference type="Proteomes" id="UP000509510"/>
    </source>
</evidence>
<dbReference type="SUPFAM" id="SSF52777">
    <property type="entry name" value="CoA-dependent acyltransferases"/>
    <property type="match status" value="1"/>
</dbReference>
<evidence type="ECO:0000259" key="1">
    <source>
        <dbReference type="PROSITE" id="PS51054"/>
    </source>
</evidence>
<dbReference type="GO" id="GO:0008080">
    <property type="term" value="F:N-acetyltransferase activity"/>
    <property type="evidence" value="ECO:0007669"/>
    <property type="project" value="TreeGrafter"/>
</dbReference>
<evidence type="ECO:0000313" key="2">
    <source>
        <dbReference type="EMBL" id="QKX59953.1"/>
    </source>
</evidence>
<organism evidence="2 3">
    <name type="scientific">Talaromyces rugulosus</name>
    <name type="common">Penicillium rugulosum</name>
    <dbReference type="NCBI Taxonomy" id="121627"/>
    <lineage>
        <taxon>Eukaryota</taxon>
        <taxon>Fungi</taxon>
        <taxon>Dikarya</taxon>
        <taxon>Ascomycota</taxon>
        <taxon>Pezizomycotina</taxon>
        <taxon>Eurotiomycetes</taxon>
        <taxon>Eurotiomycetidae</taxon>
        <taxon>Eurotiales</taxon>
        <taxon>Trichocomaceae</taxon>
        <taxon>Talaromyces</taxon>
        <taxon>Talaromyces sect. Islandici</taxon>
    </lineage>
</organism>
<keyword evidence="3" id="KW-1185">Reference proteome</keyword>
<dbReference type="GeneID" id="55994588"/>
<dbReference type="Proteomes" id="UP000509510">
    <property type="component" value="Chromosome IV"/>
</dbReference>